<feature type="compositionally biased region" description="Low complexity" evidence="10">
    <location>
        <begin position="1244"/>
        <end position="1254"/>
    </location>
</feature>
<dbReference type="InterPro" id="IPR002073">
    <property type="entry name" value="PDEase_catalytic_dom"/>
</dbReference>
<feature type="binding site" evidence="8">
    <location>
        <position position="889"/>
    </location>
    <ligand>
        <name>Zn(2+)</name>
        <dbReference type="ChEBI" id="CHEBI:29105"/>
        <label>2</label>
    </ligand>
</feature>
<evidence type="ECO:0000256" key="6">
    <source>
        <dbReference type="PIRSR" id="PIRSR623088-1"/>
    </source>
</evidence>
<comment type="similarity">
    <text evidence="1 9">Belongs to the cyclic nucleotide phosphodiesterase family.</text>
</comment>
<dbReference type="InterPro" id="IPR003607">
    <property type="entry name" value="HD/PDEase_dom"/>
</dbReference>
<evidence type="ECO:0000256" key="3">
    <source>
        <dbReference type="ARBA" id="ARBA00022723"/>
    </source>
</evidence>
<feature type="binding site" evidence="8">
    <location>
        <position position="846"/>
    </location>
    <ligand>
        <name>Zn(2+)</name>
        <dbReference type="ChEBI" id="CHEBI:29105"/>
        <label>1</label>
    </ligand>
</feature>
<dbReference type="SMART" id="SM00471">
    <property type="entry name" value="HDc"/>
    <property type="match status" value="1"/>
</dbReference>
<dbReference type="SUPFAM" id="SSF109604">
    <property type="entry name" value="HD-domain/PDEase-like"/>
    <property type="match status" value="1"/>
</dbReference>
<evidence type="ECO:0000256" key="4">
    <source>
        <dbReference type="ARBA" id="ARBA00022737"/>
    </source>
</evidence>
<feature type="compositionally biased region" description="Polar residues" evidence="10">
    <location>
        <begin position="1220"/>
        <end position="1233"/>
    </location>
</feature>
<reference evidence="13" key="2">
    <citation type="journal article" date="2014" name="BMC Genomics">
        <title>A genomic perspective to assessing quality of mass-reared SIT flies used in Mediterranean fruit fly (Ceratitis capitata) eradication in California.</title>
        <authorList>
            <person name="Calla B."/>
            <person name="Hall B."/>
            <person name="Hou S."/>
            <person name="Geib S.M."/>
        </authorList>
    </citation>
    <scope>NUCLEOTIDE SEQUENCE</scope>
</reference>
<keyword evidence="5 9" id="KW-0378">Hydrolase</keyword>
<evidence type="ECO:0000256" key="8">
    <source>
        <dbReference type="PIRSR" id="PIRSR623088-3"/>
    </source>
</evidence>
<evidence type="ECO:0000256" key="11">
    <source>
        <dbReference type="SAM" id="Phobius"/>
    </source>
</evidence>
<dbReference type="FunFam" id="1.10.1300.10:FF:000003">
    <property type="entry name" value="Phosphodiesterase"/>
    <property type="match status" value="1"/>
</dbReference>
<evidence type="ECO:0000313" key="13">
    <source>
        <dbReference type="EMBL" id="JAB85724.1"/>
    </source>
</evidence>
<feature type="binding site" evidence="7">
    <location>
        <position position="1053"/>
    </location>
    <ligand>
        <name>AMP</name>
        <dbReference type="ChEBI" id="CHEBI:456215"/>
    </ligand>
</feature>
<keyword evidence="3 8" id="KW-0479">Metal-binding</keyword>
<keyword evidence="11" id="KW-0812">Transmembrane</keyword>
<dbReference type="GO" id="GO:0046872">
    <property type="term" value="F:metal ion binding"/>
    <property type="evidence" value="ECO:0007669"/>
    <property type="project" value="UniProtKB-KW"/>
</dbReference>
<feature type="region of interest" description="Disordered" evidence="10">
    <location>
        <begin position="1159"/>
        <end position="1254"/>
    </location>
</feature>
<dbReference type="InterPro" id="IPR023088">
    <property type="entry name" value="PDEase"/>
</dbReference>
<feature type="binding site" evidence="7">
    <location>
        <position position="889"/>
    </location>
    <ligand>
        <name>AMP</name>
        <dbReference type="ChEBI" id="CHEBI:456215"/>
    </ligand>
</feature>
<dbReference type="PROSITE" id="PS51845">
    <property type="entry name" value="PDEASE_I_2"/>
    <property type="match status" value="1"/>
</dbReference>
<proteinExistence type="evidence at transcript level"/>
<feature type="region of interest" description="Disordered" evidence="10">
    <location>
        <begin position="230"/>
        <end position="254"/>
    </location>
</feature>
<dbReference type="FunFam" id="3.30.450.40:FF:000031">
    <property type="entry name" value="Phosphodiesterase"/>
    <property type="match status" value="1"/>
</dbReference>
<dbReference type="Gene3D" id="1.10.1300.10">
    <property type="entry name" value="3'5'-cyclic nucleotide phosphodiesterase, catalytic domain"/>
    <property type="match status" value="1"/>
</dbReference>
<dbReference type="OrthoDB" id="74705at2759"/>
<dbReference type="Pfam" id="PF00233">
    <property type="entry name" value="PDEase_I"/>
    <property type="match status" value="1"/>
</dbReference>
<dbReference type="PRINTS" id="PR00387">
    <property type="entry name" value="PDIESTERASE1"/>
</dbReference>
<dbReference type="InterPro" id="IPR023174">
    <property type="entry name" value="PDEase_CS"/>
</dbReference>
<dbReference type="Gene3D" id="3.30.450.40">
    <property type="match status" value="2"/>
</dbReference>
<dbReference type="PROSITE" id="PS00126">
    <property type="entry name" value="PDEASE_I_1"/>
    <property type="match status" value="1"/>
</dbReference>
<feature type="binding site" evidence="7">
    <location>
        <position position="1000"/>
    </location>
    <ligand>
        <name>AMP</name>
        <dbReference type="ChEBI" id="CHEBI:456215"/>
    </ligand>
</feature>
<evidence type="ECO:0000256" key="9">
    <source>
        <dbReference type="RuleBase" id="RU363067"/>
    </source>
</evidence>
<dbReference type="InterPro" id="IPR029016">
    <property type="entry name" value="GAF-like_dom_sf"/>
</dbReference>
<protein>
    <recommendedName>
        <fullName evidence="9">Phosphodiesterase</fullName>
        <ecNumber evidence="9">3.1.4.-</ecNumber>
    </recommendedName>
</protein>
<feature type="compositionally biased region" description="Polar residues" evidence="10">
    <location>
        <begin position="230"/>
        <end position="247"/>
    </location>
</feature>
<feature type="compositionally biased region" description="Acidic residues" evidence="10">
    <location>
        <begin position="1184"/>
        <end position="1215"/>
    </location>
</feature>
<dbReference type="GO" id="GO:0046068">
    <property type="term" value="P:cGMP metabolic process"/>
    <property type="evidence" value="ECO:0007669"/>
    <property type="project" value="UniProtKB-ARBA"/>
</dbReference>
<feature type="binding site" evidence="8">
    <location>
        <position position="889"/>
    </location>
    <ligand>
        <name>Zn(2+)</name>
        <dbReference type="ChEBI" id="CHEBI:29105"/>
        <label>1</label>
    </ligand>
</feature>
<feature type="active site" description="Proton donor" evidence="6">
    <location>
        <position position="842"/>
    </location>
</feature>
<gene>
    <name evidence="13" type="primary">PDE11</name>
</gene>
<feature type="compositionally biased region" description="Basic residues" evidence="10">
    <location>
        <begin position="341"/>
        <end position="358"/>
    </location>
</feature>
<dbReference type="InterPro" id="IPR036971">
    <property type="entry name" value="PDEase_catalytic_dom_sf"/>
</dbReference>
<feature type="transmembrane region" description="Helical" evidence="11">
    <location>
        <begin position="1404"/>
        <end position="1422"/>
    </location>
</feature>
<reference evidence="13" key="1">
    <citation type="submission" date="2013-07" db="EMBL/GenBank/DDBJ databases">
        <authorList>
            <person name="Geib S."/>
        </authorList>
    </citation>
    <scope>NUCLEOTIDE SEQUENCE</scope>
</reference>
<evidence type="ECO:0000256" key="2">
    <source>
        <dbReference type="ARBA" id="ARBA00022535"/>
    </source>
</evidence>
<accession>W8B7A9</accession>
<evidence type="ECO:0000259" key="12">
    <source>
        <dbReference type="PROSITE" id="PS51845"/>
    </source>
</evidence>
<comment type="cofactor">
    <cofactor evidence="9">
        <name>a divalent metal cation</name>
        <dbReference type="ChEBI" id="CHEBI:60240"/>
    </cofactor>
    <text evidence="9">Binds 2 divalent metal cations per subunit. Site 1 may preferentially bind zinc ions, while site 2 has a preference for magnesium and/or manganese ions.</text>
</comment>
<dbReference type="GO" id="GO:0007165">
    <property type="term" value="P:signal transduction"/>
    <property type="evidence" value="ECO:0007669"/>
    <property type="project" value="InterPro"/>
</dbReference>
<evidence type="ECO:0000256" key="5">
    <source>
        <dbReference type="ARBA" id="ARBA00022801"/>
    </source>
</evidence>
<keyword evidence="11" id="KW-1133">Transmembrane helix</keyword>
<organism evidence="13">
    <name type="scientific">Ceratitis capitata</name>
    <name type="common">Mediterranean fruit fly</name>
    <name type="synonym">Tephritis capitata</name>
    <dbReference type="NCBI Taxonomy" id="7213"/>
    <lineage>
        <taxon>Eukaryota</taxon>
        <taxon>Metazoa</taxon>
        <taxon>Ecdysozoa</taxon>
        <taxon>Arthropoda</taxon>
        <taxon>Hexapoda</taxon>
        <taxon>Insecta</taxon>
        <taxon>Pterygota</taxon>
        <taxon>Neoptera</taxon>
        <taxon>Endopterygota</taxon>
        <taxon>Diptera</taxon>
        <taxon>Brachycera</taxon>
        <taxon>Muscomorpha</taxon>
        <taxon>Tephritoidea</taxon>
        <taxon>Tephritidae</taxon>
        <taxon>Ceratitis</taxon>
        <taxon>Ceratitis</taxon>
    </lineage>
</organism>
<feature type="compositionally biased region" description="Polar residues" evidence="10">
    <location>
        <begin position="1112"/>
        <end position="1124"/>
    </location>
</feature>
<dbReference type="SUPFAM" id="SSF55781">
    <property type="entry name" value="GAF domain-like"/>
    <property type="match status" value="2"/>
</dbReference>
<feature type="domain" description="PDEase" evidence="12">
    <location>
        <begin position="765"/>
        <end position="1096"/>
    </location>
</feature>
<feature type="binding site" evidence="8">
    <location>
        <position position="888"/>
    </location>
    <ligand>
        <name>Zn(2+)</name>
        <dbReference type="ChEBI" id="CHEBI:29105"/>
        <label>1</label>
    </ligand>
</feature>
<dbReference type="CDD" id="cd00077">
    <property type="entry name" value="HDc"/>
    <property type="match status" value="1"/>
</dbReference>
<dbReference type="FunFam" id="3.30.450.40:FF:000032">
    <property type="entry name" value="Phosphodiesterase"/>
    <property type="match status" value="1"/>
</dbReference>
<dbReference type="InterPro" id="IPR003018">
    <property type="entry name" value="GAF"/>
</dbReference>
<dbReference type="EC" id="3.1.4.-" evidence="9"/>
<sequence length="1451" mass="160780">MGQAASMCRFRGCRYKKNKTTKNTTTTGAATPAATATAAAAAEVTATPTAANSEAAAATTVNSATVAAITTTTAVTTTANTGNSSPVSGLQLRCIEEPTSATQCQTQQTHHYYTGGGGGGRMPTAEQGGTGCVTFENANALNQRTTGVPLQLQTTTQSHYSQHQYQHQQQQSMHTMQHTTQKGYDAEQARMEAWMDENQEFVQDYFIRKATRQVVDAWLVSHATSAGNDVSLTGSPTHTNGQSCSSRGGSGATTPVRKISAHEFERGGLLKPIVNTIDGTPTFLSVGTQNDCSTNNSIGNIGGSNGNSIGIGSGGSSGLGSGVGGGGNYNTANGTSTLGAHHYHTHGHHSYSSHHHGQSAHSYGSMGYYRPQRLSRNELKALDEKELIFELVKDICNELEVRTLCHKILQNVSILLNADRGSLFLVQGRCNTGVDGPKKCLVSKLFDVCPRSTVEEMEQQEEVRVAWGSGIAGHVAESGEPVNIPDAYQDERFNGEIDSITGYRTKALLCMPIKDSSGDVIGVAQVINKLNGECFTEADEKVFASYLQFCGIGLRNAQLYEKSQLEIKRNQVLLDLARMIFEEQSTIEHMVFRILTHMQSLIQCQRVQILLLHEASKGSFSRVFDFEANDLSHEENTSRTSPHESRFPINVGITGYVATTGETVNIPNAYEDDRFDANVDAEGNFKHKSILCMAIKNSLGQIIGVIQLINKFDDLNFTKNDENFVEAFAIFCGMGIHNTHMYEKAIVAMAKQSVTLEVLSYHASATIDEAHRLRRLRVPSAAHFRLHDFRFDDIHFEDDDTLKACLRMFLDLDFVERFHIDYEVLCRWLLSVKKNYRNVTYHNWRHAFNVAQMMFAILTISHNGQATQWWKIFGEIECLALIIGCLCHDLDHRGTNNSFQIKASSPLAQLYSTSTMEHHHFDQCLMILNSPGNQILANLSSDDYCRVIRVLEDAILSTDLAVYFRKRGPFLQSVQEQPLSYWEADEPRALLRAMSMTVCDLSAITKPWDIEKRVADLVSSEFFEQGDMEKQELNIMPIDIMNREKEDELPMMQVNFIESICLPIYEAFANLSDKLEPLVEGVRDNREHWIELAQQVQDKEKHAAANNNNANGCTETTTKQQNGCISDGRSDMTDEIVATNTTNFDSNADDGISTGAECEIDEQSDGKNSKDNCVPNNNNGEGNGNDDGDDDEENEHLCAEEEEAAIEADDDDSDVEVTRHSNGCFSSGSSRLSTPPPTGEDDSLPTSPAKTSATTTQAKLIAANLNNLNQRTLKSTRNCCRSCEYVRCGGNMRKASSLKGTKELQQQLSAQNGGGGGTCGYYSRSAPSMSSCGVTTNNTQQQQLQKHTSNKTNSHMQHRHAHQHHHQYHSKTSSHTRYQHQCCRHRYHYHHHERRQPHYSNTSVLYACPTYTYLYICMYVGYTYIRAYTYLYAIGMLQMPFACHSMSLAFA</sequence>
<evidence type="ECO:0000256" key="7">
    <source>
        <dbReference type="PIRSR" id="PIRSR623088-2"/>
    </source>
</evidence>
<feature type="binding site" evidence="7">
    <location>
        <begin position="842"/>
        <end position="846"/>
    </location>
    <ligand>
        <name>AMP</name>
        <dbReference type="ChEBI" id="CHEBI:456215"/>
    </ligand>
</feature>
<dbReference type="Pfam" id="PF01590">
    <property type="entry name" value="GAF"/>
    <property type="match status" value="2"/>
</dbReference>
<feature type="region of interest" description="Disordered" evidence="10">
    <location>
        <begin position="340"/>
        <end position="364"/>
    </location>
</feature>
<feature type="region of interest" description="Disordered" evidence="10">
    <location>
        <begin position="1100"/>
        <end position="1128"/>
    </location>
</feature>
<evidence type="ECO:0000256" key="1">
    <source>
        <dbReference type="ARBA" id="ARBA00007648"/>
    </source>
</evidence>
<dbReference type="GO" id="GO:0047555">
    <property type="term" value="F:3',5'-cyclic-GMP phosphodiesterase activity"/>
    <property type="evidence" value="ECO:0007669"/>
    <property type="project" value="UniProtKB-ARBA"/>
</dbReference>
<dbReference type="EMBL" id="GAMC01020831">
    <property type="protein sequence ID" value="JAB85724.1"/>
    <property type="molecule type" value="mRNA"/>
</dbReference>
<keyword evidence="2" id="KW-0140">cGMP</keyword>
<dbReference type="PANTHER" id="PTHR11347">
    <property type="entry name" value="CYCLIC NUCLEOTIDE PHOSPHODIESTERASE"/>
    <property type="match status" value="1"/>
</dbReference>
<feature type="binding site" evidence="8">
    <location>
        <position position="1000"/>
    </location>
    <ligand>
        <name>Zn(2+)</name>
        <dbReference type="ChEBI" id="CHEBI:29105"/>
        <label>1</label>
    </ligand>
</feature>
<keyword evidence="4" id="KW-0677">Repeat</keyword>
<keyword evidence="11" id="KW-0472">Membrane</keyword>
<name>W8B7A9_CERCA</name>
<dbReference type="SMART" id="SM00065">
    <property type="entry name" value="GAF"/>
    <property type="match status" value="2"/>
</dbReference>
<evidence type="ECO:0000256" key="10">
    <source>
        <dbReference type="SAM" id="MobiDB-lite"/>
    </source>
</evidence>